<keyword evidence="2" id="KW-1185">Reference proteome</keyword>
<gene>
    <name evidence="1" type="ORF">RMCB_5674</name>
</gene>
<evidence type="ECO:0000313" key="2">
    <source>
        <dbReference type="Proteomes" id="UP000069620"/>
    </source>
</evidence>
<dbReference type="SUPFAM" id="SSF52540">
    <property type="entry name" value="P-loop containing nucleoside triphosphate hydrolases"/>
    <property type="match status" value="1"/>
</dbReference>
<protein>
    <submittedName>
        <fullName evidence="1">Uncharacterized protein</fullName>
    </submittedName>
</protein>
<comment type="caution">
    <text evidence="1">The sequence shown here is derived from an EMBL/GenBank/DDBJ whole genome shotgun (WGS) entry which is preliminary data.</text>
</comment>
<dbReference type="Gene3D" id="3.40.50.300">
    <property type="entry name" value="P-loop containing nucleotide triphosphate hydrolases"/>
    <property type="match status" value="1"/>
</dbReference>
<organism evidence="1 2">
    <name type="scientific">Mycolicibacterium brisbanense</name>
    <dbReference type="NCBI Taxonomy" id="146020"/>
    <lineage>
        <taxon>Bacteria</taxon>
        <taxon>Bacillati</taxon>
        <taxon>Actinomycetota</taxon>
        <taxon>Actinomycetes</taxon>
        <taxon>Mycobacteriales</taxon>
        <taxon>Mycobacteriaceae</taxon>
        <taxon>Mycolicibacterium</taxon>
    </lineage>
</organism>
<dbReference type="InterPro" id="IPR027417">
    <property type="entry name" value="P-loop_NTPase"/>
</dbReference>
<name>A0A124E0T9_9MYCO</name>
<reference evidence="2" key="2">
    <citation type="submission" date="2016-02" db="EMBL/GenBank/DDBJ databases">
        <title>Draft genome sequence of five rapidly growing Mycobacterium species.</title>
        <authorList>
            <person name="Katahira K."/>
            <person name="Gotou Y."/>
            <person name="Iida K."/>
            <person name="Ogura Y."/>
            <person name="Hayashi T."/>
        </authorList>
    </citation>
    <scope>NUCLEOTIDE SEQUENCE [LARGE SCALE GENOMIC DNA]</scope>
    <source>
        <strain evidence="2">JCM15654</strain>
    </source>
</reference>
<dbReference type="EMBL" id="BCSX01000050">
    <property type="protein sequence ID" value="GAS91578.1"/>
    <property type="molecule type" value="Genomic_DNA"/>
</dbReference>
<dbReference type="STRING" id="146020.RMCB_5674"/>
<accession>A0A124E0T9</accession>
<reference evidence="2" key="1">
    <citation type="journal article" date="2016" name="Genome Announc.">
        <title>Draft Genome Sequences of Five Rapidly Growing Mycobacterium Species, M. thermoresistibile, M. fortuitum subsp. acetamidolyticum, M. canariasense, M. brisbanense, and M. novocastrense.</title>
        <authorList>
            <person name="Katahira K."/>
            <person name="Ogura Y."/>
            <person name="Gotoh Y."/>
            <person name="Hayashi T."/>
        </authorList>
    </citation>
    <scope>NUCLEOTIDE SEQUENCE [LARGE SCALE GENOMIC DNA]</scope>
    <source>
        <strain evidence="2">JCM15654</strain>
    </source>
</reference>
<evidence type="ECO:0000313" key="1">
    <source>
        <dbReference type="EMBL" id="GAS91578.1"/>
    </source>
</evidence>
<dbReference type="AlphaFoldDB" id="A0A124E0T9"/>
<proteinExistence type="predicted"/>
<sequence length="290" mass="29888">MRIAVRGRPGVGAATVADALAAAGVVVSDAGQVVVLVIAEVCKPEDLAVLAELRRAGTPVLIVFNKADLAGSGPGGPMATAQRRTAELRALTGFPVVPMVALLAAVTLPAELVSALRTLAAQPAVLTSADAFVAGAHPVPRAVRAQLLAALDRFGVAHASLALSRGADADELPGLLRRRSGVEDVLAALHEVSAPVRYQRVRGALAELRALGGDEVGRFLAADDTVVAVMAAAVDVVQAHGLVVDPGTHPDAHVRRARHWRNYGRGPVDALHRSCSADIVRGSLRLLGAR</sequence>
<dbReference type="Proteomes" id="UP000069620">
    <property type="component" value="Unassembled WGS sequence"/>
</dbReference>